<evidence type="ECO:0008006" key="3">
    <source>
        <dbReference type="Google" id="ProtNLM"/>
    </source>
</evidence>
<sequence length="179" mass="19583">MTVVIIGHTVALTFRKAMNIEPISAHVYGSFPLKQFIRPTHYFGTGLTSDRAFGFTEFGHGAGWGAASYSTLGEKLAPEVVEQFKENMSTGRDCAVGFEYGSTQLTHKSGMLFSLPNTCSAVSYYLLDHQGFAEIGISQPYRFISPQWNAALHVLSDIVTDKIKQLKLDGAAQAKSPEL</sequence>
<keyword evidence="2" id="KW-1185">Reference proteome</keyword>
<name>A0ABS9P2G1_9RHOB</name>
<reference evidence="1" key="1">
    <citation type="submission" date="2022-02" db="EMBL/GenBank/DDBJ databases">
        <title>The genome sequence of Ruegeria sp. 1NDH52C.</title>
        <authorList>
            <person name="Du J."/>
        </authorList>
    </citation>
    <scope>NUCLEOTIDE SEQUENCE</scope>
    <source>
        <strain evidence="1">1NDH52C</strain>
    </source>
</reference>
<accession>A0ABS9P2G1</accession>
<comment type="caution">
    <text evidence="1">The sequence shown here is derived from an EMBL/GenBank/DDBJ whole genome shotgun (WGS) entry which is preliminary data.</text>
</comment>
<gene>
    <name evidence="1" type="ORF">MB818_18115</name>
</gene>
<dbReference type="EMBL" id="JAKOEM010000021">
    <property type="protein sequence ID" value="MCG6560132.1"/>
    <property type="molecule type" value="Genomic_DNA"/>
</dbReference>
<evidence type="ECO:0000313" key="1">
    <source>
        <dbReference type="EMBL" id="MCG6560132.1"/>
    </source>
</evidence>
<organism evidence="1 2">
    <name type="scientific">Ruegeria alba</name>
    <dbReference type="NCBI Taxonomy" id="2916756"/>
    <lineage>
        <taxon>Bacteria</taxon>
        <taxon>Pseudomonadati</taxon>
        <taxon>Pseudomonadota</taxon>
        <taxon>Alphaproteobacteria</taxon>
        <taxon>Rhodobacterales</taxon>
        <taxon>Roseobacteraceae</taxon>
        <taxon>Ruegeria</taxon>
    </lineage>
</organism>
<dbReference type="Proteomes" id="UP001165279">
    <property type="component" value="Unassembled WGS sequence"/>
</dbReference>
<dbReference type="RefSeq" id="WP_238905954.1">
    <property type="nucleotide sequence ID" value="NZ_JAKOEM010000021.1"/>
</dbReference>
<evidence type="ECO:0000313" key="2">
    <source>
        <dbReference type="Proteomes" id="UP001165279"/>
    </source>
</evidence>
<protein>
    <recommendedName>
        <fullName evidence="3">Beta-lactamase</fullName>
    </recommendedName>
</protein>
<proteinExistence type="predicted"/>